<dbReference type="Proteomes" id="UP000527355">
    <property type="component" value="Unassembled WGS sequence"/>
</dbReference>
<dbReference type="EMBL" id="JABWUV010000005">
    <property type="protein sequence ID" value="KAF6355140.1"/>
    <property type="molecule type" value="Genomic_DNA"/>
</dbReference>
<evidence type="ECO:0000313" key="2">
    <source>
        <dbReference type="Proteomes" id="UP000527355"/>
    </source>
</evidence>
<evidence type="ECO:0000313" key="1">
    <source>
        <dbReference type="EMBL" id="KAF6355140.1"/>
    </source>
</evidence>
<comment type="caution">
    <text evidence="1">The sequence shown here is derived from an EMBL/GenBank/DDBJ whole genome shotgun (WGS) entry which is preliminary data.</text>
</comment>
<gene>
    <name evidence="1" type="ORF">mMyoMyo1_011339</name>
</gene>
<accession>A0A7J7Y0N2</accession>
<proteinExistence type="predicted"/>
<dbReference type="AlphaFoldDB" id="A0A7J7Y0N2"/>
<name>A0A7J7Y0N2_MYOMY</name>
<reference evidence="1 2" key="1">
    <citation type="journal article" date="2020" name="Nature">
        <title>Six reference-quality genomes reveal evolution of bat adaptations.</title>
        <authorList>
            <person name="Jebb D."/>
            <person name="Huang Z."/>
            <person name="Pippel M."/>
            <person name="Hughes G.M."/>
            <person name="Lavrichenko K."/>
            <person name="Devanna P."/>
            <person name="Winkler S."/>
            <person name="Jermiin L.S."/>
            <person name="Skirmuntt E.C."/>
            <person name="Katzourakis A."/>
            <person name="Burkitt-Gray L."/>
            <person name="Ray D.A."/>
            <person name="Sullivan K.A.M."/>
            <person name="Roscito J.G."/>
            <person name="Kirilenko B.M."/>
            <person name="Davalos L.M."/>
            <person name="Corthals A.P."/>
            <person name="Power M.L."/>
            <person name="Jones G."/>
            <person name="Ransome R.D."/>
            <person name="Dechmann D.K.N."/>
            <person name="Locatelli A.G."/>
            <person name="Puechmaille S.J."/>
            <person name="Fedrigo O."/>
            <person name="Jarvis E.D."/>
            <person name="Hiller M."/>
            <person name="Vernes S.C."/>
            <person name="Myers E.W."/>
            <person name="Teeling E.C."/>
        </authorList>
    </citation>
    <scope>NUCLEOTIDE SEQUENCE [LARGE SCALE GENOMIC DNA]</scope>
    <source>
        <strain evidence="1">MMyoMyo1</strain>
        <tissue evidence="1">Flight muscle</tissue>
    </source>
</reference>
<sequence>MHSCMGGVPRPSRRSGLNRDWPIGACRLGGRNRGRDCRPIRACWPGVREGHSRLAADPKEGAGPWPPWERGCVCPHPFLIPHPSPGPEGPRGVGREGDGCWTGGRRVRCWTLTPLASHGRLAVGAH</sequence>
<keyword evidence="2" id="KW-1185">Reference proteome</keyword>
<protein>
    <submittedName>
        <fullName evidence="1">Uncharacterized protein</fullName>
    </submittedName>
</protein>
<organism evidence="1 2">
    <name type="scientific">Myotis myotis</name>
    <name type="common">Greater mouse-eared bat</name>
    <name type="synonym">Vespertilio myotis</name>
    <dbReference type="NCBI Taxonomy" id="51298"/>
    <lineage>
        <taxon>Eukaryota</taxon>
        <taxon>Metazoa</taxon>
        <taxon>Chordata</taxon>
        <taxon>Craniata</taxon>
        <taxon>Vertebrata</taxon>
        <taxon>Euteleostomi</taxon>
        <taxon>Mammalia</taxon>
        <taxon>Eutheria</taxon>
        <taxon>Laurasiatheria</taxon>
        <taxon>Chiroptera</taxon>
        <taxon>Yangochiroptera</taxon>
        <taxon>Vespertilionidae</taxon>
        <taxon>Myotis</taxon>
    </lineage>
</organism>